<reference evidence="1 2" key="1">
    <citation type="submission" date="2016-09" db="EMBL/GenBank/DDBJ databases">
        <authorList>
            <consortium name="Pathogen Informatics"/>
        </authorList>
    </citation>
    <scope>NUCLEOTIDE SEQUENCE [LARGE SCALE GENOMIC DNA]</scope>
</reference>
<protein>
    <submittedName>
        <fullName evidence="1">Uncharacterized protein</fullName>
    </submittedName>
</protein>
<name>A0A2P9DU09_PLARE</name>
<evidence type="ECO:0000313" key="2">
    <source>
        <dbReference type="Proteomes" id="UP000240500"/>
    </source>
</evidence>
<dbReference type="Proteomes" id="UP000240500">
    <property type="component" value="Unassembled WGS sequence"/>
</dbReference>
<sequence>MNIHRTNTINPKYATINKTQIYKTSDKFKNKNDDNDTKHEIGTLVREIFHYRTLCEKYIKNELKEISLLKDQIVKDKMEKDI</sequence>
<organism evidence="1 2">
    <name type="scientific">Plasmodium reichenowi</name>
    <dbReference type="NCBI Taxonomy" id="5854"/>
    <lineage>
        <taxon>Eukaryota</taxon>
        <taxon>Sar</taxon>
        <taxon>Alveolata</taxon>
        <taxon>Apicomplexa</taxon>
        <taxon>Aconoidasida</taxon>
        <taxon>Haemosporida</taxon>
        <taxon>Plasmodiidae</taxon>
        <taxon>Plasmodium</taxon>
        <taxon>Plasmodium (Laverania)</taxon>
    </lineage>
</organism>
<dbReference type="EMBL" id="OFAE01000018">
    <property type="protein sequence ID" value="SOV84120.1"/>
    <property type="molecule type" value="Genomic_DNA"/>
</dbReference>
<dbReference type="AlphaFoldDB" id="A0A2P9DU09"/>
<accession>A0A2P9DU09</accession>
<gene>
    <name evidence="1" type="ORF">PRG01_0034800</name>
</gene>
<dbReference type="VEuPathDB" id="PlasmoDB:PRG01_0034800"/>
<proteinExistence type="predicted"/>
<evidence type="ECO:0000313" key="1">
    <source>
        <dbReference type="EMBL" id="SOV84120.1"/>
    </source>
</evidence>